<evidence type="ECO:0000256" key="2">
    <source>
        <dbReference type="SAM" id="Phobius"/>
    </source>
</evidence>
<keyword evidence="2" id="KW-0812">Transmembrane</keyword>
<dbReference type="AlphaFoldDB" id="A0ABD3CMI3"/>
<proteinExistence type="predicted"/>
<protein>
    <submittedName>
        <fullName evidence="3">Uncharacterized protein</fullName>
    </submittedName>
</protein>
<gene>
    <name evidence="3" type="ORF">CASFOL_024162</name>
</gene>
<dbReference type="Proteomes" id="UP001632038">
    <property type="component" value="Unassembled WGS sequence"/>
</dbReference>
<reference evidence="4" key="1">
    <citation type="journal article" date="2024" name="IScience">
        <title>Strigolactones Initiate the Formation of Haustorium-like Structures in Castilleja.</title>
        <authorList>
            <person name="Buerger M."/>
            <person name="Peterson D."/>
            <person name="Chory J."/>
        </authorList>
    </citation>
    <scope>NUCLEOTIDE SEQUENCE [LARGE SCALE GENOMIC DNA]</scope>
</reference>
<sequence length="460" mass="51933">MPAAKILGCGGTPNTLFQCVTLPNKLYYIPSKLLYSTIIHPQPTKIRAFSVRACGRGELLPARNRLTDAINFSGSRVTIGDVASKDSFKSNQAQKALQALAANTNGRSQTLDDGVFNKSLVLMLFIIKIQSLLEKGKVVANYLMRASFWVSLQASSVVGLTIAVFMAVIFRIIGSPEASIVMDNIQTAFSYLCSVDIIDSIFSYVFGDGDPNQGIEEDRWKMIRLYIALNGSVVTAEEIAPYLDPETTRKMNEESYMLPVLQQFDGQPKVDEKGNILYHFPSVHCTSLPRTSKEKEYAGRWADRGIKVEKFLEEYEWEFSEFVDDQLYFVAALLHYNLFCVVLSGFVLRVTLGWGSYLSQYLFLPLLLLLAVSFLVISSLRCSSIVKRNAEIVKRNEAREECAKSLESPDLYLMQKLLSARIMARNQLMDQPMDNPNDQFSRSKRSRFKSKSRSRRDRSI</sequence>
<evidence type="ECO:0000313" key="4">
    <source>
        <dbReference type="Proteomes" id="UP001632038"/>
    </source>
</evidence>
<keyword evidence="2" id="KW-0472">Membrane</keyword>
<organism evidence="3 4">
    <name type="scientific">Castilleja foliolosa</name>
    <dbReference type="NCBI Taxonomy" id="1961234"/>
    <lineage>
        <taxon>Eukaryota</taxon>
        <taxon>Viridiplantae</taxon>
        <taxon>Streptophyta</taxon>
        <taxon>Embryophyta</taxon>
        <taxon>Tracheophyta</taxon>
        <taxon>Spermatophyta</taxon>
        <taxon>Magnoliopsida</taxon>
        <taxon>eudicotyledons</taxon>
        <taxon>Gunneridae</taxon>
        <taxon>Pentapetalae</taxon>
        <taxon>asterids</taxon>
        <taxon>lamiids</taxon>
        <taxon>Lamiales</taxon>
        <taxon>Orobanchaceae</taxon>
        <taxon>Pedicularideae</taxon>
        <taxon>Castillejinae</taxon>
        <taxon>Castilleja</taxon>
    </lineage>
</organism>
<accession>A0ABD3CMI3</accession>
<dbReference type="PANTHER" id="PTHR47380">
    <property type="entry name" value="OS02G0533000 PROTEIN"/>
    <property type="match status" value="1"/>
</dbReference>
<feature type="transmembrane region" description="Helical" evidence="2">
    <location>
        <begin position="360"/>
        <end position="380"/>
    </location>
</feature>
<comment type="caution">
    <text evidence="3">The sequence shown here is derived from an EMBL/GenBank/DDBJ whole genome shotgun (WGS) entry which is preliminary data.</text>
</comment>
<feature type="transmembrane region" description="Helical" evidence="2">
    <location>
        <begin position="327"/>
        <end position="348"/>
    </location>
</feature>
<keyword evidence="4" id="KW-1185">Reference proteome</keyword>
<dbReference type="PANTHER" id="PTHR47380:SF4">
    <property type="entry name" value="OS02G0533000 PROTEIN"/>
    <property type="match status" value="1"/>
</dbReference>
<name>A0ABD3CMI3_9LAMI</name>
<evidence type="ECO:0000313" key="3">
    <source>
        <dbReference type="EMBL" id="KAL3631178.1"/>
    </source>
</evidence>
<keyword evidence="2" id="KW-1133">Transmembrane helix</keyword>
<feature type="region of interest" description="Disordered" evidence="1">
    <location>
        <begin position="431"/>
        <end position="460"/>
    </location>
</feature>
<dbReference type="EMBL" id="JAVIJP010000032">
    <property type="protein sequence ID" value="KAL3631178.1"/>
    <property type="molecule type" value="Genomic_DNA"/>
</dbReference>
<feature type="transmembrane region" description="Helical" evidence="2">
    <location>
        <begin position="153"/>
        <end position="173"/>
    </location>
</feature>
<evidence type="ECO:0000256" key="1">
    <source>
        <dbReference type="SAM" id="MobiDB-lite"/>
    </source>
</evidence>
<feature type="compositionally biased region" description="Basic residues" evidence="1">
    <location>
        <begin position="442"/>
        <end position="460"/>
    </location>
</feature>
<dbReference type="InterPro" id="IPR044200">
    <property type="entry name" value="At5g03900-like"/>
</dbReference>